<feature type="transmembrane region" description="Helical" evidence="1">
    <location>
        <begin position="54"/>
        <end position="75"/>
    </location>
</feature>
<evidence type="ECO:0000256" key="1">
    <source>
        <dbReference type="SAM" id="Phobius"/>
    </source>
</evidence>
<keyword evidence="1" id="KW-0472">Membrane</keyword>
<protein>
    <submittedName>
        <fullName evidence="2">Uncharacterized protein</fullName>
    </submittedName>
</protein>
<feature type="transmembrane region" description="Helical" evidence="1">
    <location>
        <begin position="81"/>
        <end position="102"/>
    </location>
</feature>
<evidence type="ECO:0000313" key="2">
    <source>
        <dbReference type="EMBL" id="SFV57309.1"/>
    </source>
</evidence>
<proteinExistence type="predicted"/>
<dbReference type="EMBL" id="FPHE01000077">
    <property type="protein sequence ID" value="SFV57309.1"/>
    <property type="molecule type" value="Genomic_DNA"/>
</dbReference>
<accession>A0A1W1BUU6</accession>
<name>A0A1W1BUU6_9ZZZZ</name>
<keyword evidence="1" id="KW-0812">Transmembrane</keyword>
<keyword evidence="1" id="KW-1133">Transmembrane helix</keyword>
<feature type="transmembrane region" description="Helical" evidence="1">
    <location>
        <begin position="12"/>
        <end position="42"/>
    </location>
</feature>
<sequence>MSYYDDRDRDNGGLLILIVGFILLFPLVPAGDIGLCVAKILIEWFMISEDKSDTFMVISFLLFMGGYAFLLYRLYKTVLSSLHIVLVIFLYYIQGIVFNFLIIETKCAWFSLVGIDKIKPPCNKPSSNPKKQ</sequence>
<dbReference type="AlphaFoldDB" id="A0A1W1BUU6"/>
<gene>
    <name evidence="2" type="ORF">MNB_SV-12-695</name>
</gene>
<reference evidence="2" key="1">
    <citation type="submission" date="2016-10" db="EMBL/GenBank/DDBJ databases">
        <authorList>
            <person name="de Groot N.N."/>
        </authorList>
    </citation>
    <scope>NUCLEOTIDE SEQUENCE</scope>
</reference>
<organism evidence="2">
    <name type="scientific">hydrothermal vent metagenome</name>
    <dbReference type="NCBI Taxonomy" id="652676"/>
    <lineage>
        <taxon>unclassified sequences</taxon>
        <taxon>metagenomes</taxon>
        <taxon>ecological metagenomes</taxon>
    </lineage>
</organism>